<organism evidence="10 11">
    <name type="scientific">Pleodorina starrii</name>
    <dbReference type="NCBI Taxonomy" id="330485"/>
    <lineage>
        <taxon>Eukaryota</taxon>
        <taxon>Viridiplantae</taxon>
        <taxon>Chlorophyta</taxon>
        <taxon>core chlorophytes</taxon>
        <taxon>Chlorophyceae</taxon>
        <taxon>CS clade</taxon>
        <taxon>Chlamydomonadales</taxon>
        <taxon>Volvocaceae</taxon>
        <taxon>Pleodorina</taxon>
    </lineage>
</organism>
<feature type="compositionally biased region" description="Polar residues" evidence="9">
    <location>
        <begin position="16"/>
        <end position="27"/>
    </location>
</feature>
<dbReference type="GO" id="GO:0005634">
    <property type="term" value="C:nucleus"/>
    <property type="evidence" value="ECO:0007669"/>
    <property type="project" value="TreeGrafter"/>
</dbReference>
<feature type="compositionally biased region" description="Gly residues" evidence="9">
    <location>
        <begin position="64"/>
        <end position="73"/>
    </location>
</feature>
<dbReference type="AlphaFoldDB" id="A0A9W6BAJ8"/>
<accession>A0A9W6BAJ8</accession>
<dbReference type="EC" id="2.7.11.1" evidence="2"/>
<evidence type="ECO:0000256" key="4">
    <source>
        <dbReference type="ARBA" id="ARBA00022741"/>
    </source>
</evidence>
<evidence type="ECO:0000256" key="3">
    <source>
        <dbReference type="ARBA" id="ARBA00022679"/>
    </source>
</evidence>
<feature type="region of interest" description="Disordered" evidence="9">
    <location>
        <begin position="1"/>
        <end position="73"/>
    </location>
</feature>
<comment type="caution">
    <text evidence="10">The sequence shown here is derived from an EMBL/GenBank/DDBJ whole genome shotgun (WGS) entry which is preliminary data.</text>
</comment>
<dbReference type="InterPro" id="IPR011009">
    <property type="entry name" value="Kinase-like_dom_sf"/>
</dbReference>
<dbReference type="GO" id="GO:0004674">
    <property type="term" value="F:protein serine/threonine kinase activity"/>
    <property type="evidence" value="ECO:0007669"/>
    <property type="project" value="UniProtKB-EC"/>
</dbReference>
<dbReference type="Gene3D" id="1.10.510.10">
    <property type="entry name" value="Transferase(Phosphotransferase) domain 1"/>
    <property type="match status" value="1"/>
</dbReference>
<dbReference type="GO" id="GO:0070525">
    <property type="term" value="P:tRNA threonylcarbamoyladenosine metabolic process"/>
    <property type="evidence" value="ECO:0007669"/>
    <property type="project" value="TreeGrafter"/>
</dbReference>
<keyword evidence="4" id="KW-0547">Nucleotide-binding</keyword>
<gene>
    <name evidence="10" type="primary">PLEST000799</name>
    <name evidence="10" type="ORF">PLESTB_000075400</name>
</gene>
<evidence type="ECO:0000256" key="8">
    <source>
        <dbReference type="ARBA" id="ARBA00048679"/>
    </source>
</evidence>
<keyword evidence="6" id="KW-0067">ATP-binding</keyword>
<sequence>MAELAEDSGARPGEKNTANGAVQSASPPMTLLGRPAVVLTLSTGDGASCGERNHKRSRPNDAGDAGGDEGGPGGIRQVVRSMLRAQKLGVLVPLVYHADVFTGEAVVEAVPGRRLRELVAAAAAAPAEPTTRPAAEAEASAAAAADLKTLPEDLNRAAALLGRALALLHDGGQVHNNLSGDTVVLRESDGAVVLTDFSRSYNTIVALDKAQDLASLETALLKAAEAVEGAEAGTVEQRREARVAAQLFEKVLASYRAASRLWSATHNKLAEVRGRATQPQNKRPKTATADAAAS</sequence>
<evidence type="ECO:0000256" key="1">
    <source>
        <dbReference type="ARBA" id="ARBA00010630"/>
    </source>
</evidence>
<dbReference type="GO" id="GO:0000408">
    <property type="term" value="C:EKC/KEOPS complex"/>
    <property type="evidence" value="ECO:0007669"/>
    <property type="project" value="TreeGrafter"/>
</dbReference>
<evidence type="ECO:0000256" key="5">
    <source>
        <dbReference type="ARBA" id="ARBA00022777"/>
    </source>
</evidence>
<keyword evidence="5" id="KW-0418">Kinase</keyword>
<comment type="catalytic activity">
    <reaction evidence="8">
        <text>L-seryl-[protein] + ATP = O-phospho-L-seryl-[protein] + ADP + H(+)</text>
        <dbReference type="Rhea" id="RHEA:17989"/>
        <dbReference type="Rhea" id="RHEA-COMP:9863"/>
        <dbReference type="Rhea" id="RHEA-COMP:11604"/>
        <dbReference type="ChEBI" id="CHEBI:15378"/>
        <dbReference type="ChEBI" id="CHEBI:29999"/>
        <dbReference type="ChEBI" id="CHEBI:30616"/>
        <dbReference type="ChEBI" id="CHEBI:83421"/>
        <dbReference type="ChEBI" id="CHEBI:456216"/>
        <dbReference type="EC" id="2.7.11.1"/>
    </reaction>
</comment>
<comment type="catalytic activity">
    <reaction evidence="7">
        <text>L-threonyl-[protein] + ATP = O-phospho-L-threonyl-[protein] + ADP + H(+)</text>
        <dbReference type="Rhea" id="RHEA:46608"/>
        <dbReference type="Rhea" id="RHEA-COMP:11060"/>
        <dbReference type="Rhea" id="RHEA-COMP:11605"/>
        <dbReference type="ChEBI" id="CHEBI:15378"/>
        <dbReference type="ChEBI" id="CHEBI:30013"/>
        <dbReference type="ChEBI" id="CHEBI:30616"/>
        <dbReference type="ChEBI" id="CHEBI:61977"/>
        <dbReference type="ChEBI" id="CHEBI:456216"/>
        <dbReference type="EC" id="2.7.11.1"/>
    </reaction>
</comment>
<evidence type="ECO:0000256" key="6">
    <source>
        <dbReference type="ARBA" id="ARBA00022840"/>
    </source>
</evidence>
<dbReference type="EMBL" id="BRXU01000001">
    <property type="protein sequence ID" value="GLC48250.1"/>
    <property type="molecule type" value="Genomic_DNA"/>
</dbReference>
<feature type="region of interest" description="Disordered" evidence="9">
    <location>
        <begin position="272"/>
        <end position="294"/>
    </location>
</feature>
<dbReference type="PANTHER" id="PTHR12209">
    <property type="entry name" value="NON-SPECIFIC SERINE/THREONINE PROTEIN KINASE"/>
    <property type="match status" value="1"/>
</dbReference>
<evidence type="ECO:0000313" key="10">
    <source>
        <dbReference type="EMBL" id="GLC48250.1"/>
    </source>
</evidence>
<protein>
    <recommendedName>
        <fullName evidence="2">non-specific serine/threonine protein kinase</fullName>
        <ecNumber evidence="2">2.7.11.1</ecNumber>
    </recommendedName>
</protein>
<evidence type="ECO:0000256" key="2">
    <source>
        <dbReference type="ARBA" id="ARBA00012513"/>
    </source>
</evidence>
<keyword evidence="3" id="KW-0808">Transferase</keyword>
<comment type="similarity">
    <text evidence="1">Belongs to the protein kinase superfamily. BUD32 family.</text>
</comment>
<reference evidence="10 11" key="1">
    <citation type="journal article" date="2023" name="Commun. Biol.">
        <title>Reorganization of the ancestral sex-determining regions during the evolution of trioecy in Pleodorina starrii.</title>
        <authorList>
            <person name="Takahashi K."/>
            <person name="Suzuki S."/>
            <person name="Kawai-Toyooka H."/>
            <person name="Yamamoto K."/>
            <person name="Hamaji T."/>
            <person name="Ootsuki R."/>
            <person name="Yamaguchi H."/>
            <person name="Kawachi M."/>
            <person name="Higashiyama T."/>
            <person name="Nozaki H."/>
        </authorList>
    </citation>
    <scope>NUCLEOTIDE SEQUENCE [LARGE SCALE GENOMIC DNA]</scope>
    <source>
        <strain evidence="10 11">NIES-4479</strain>
    </source>
</reference>
<proteinExistence type="inferred from homology"/>
<evidence type="ECO:0000256" key="7">
    <source>
        <dbReference type="ARBA" id="ARBA00047899"/>
    </source>
</evidence>
<dbReference type="PANTHER" id="PTHR12209:SF0">
    <property type="entry name" value="EKC_KEOPS COMPLEX SUBUNIT TP53RK"/>
    <property type="match status" value="1"/>
</dbReference>
<dbReference type="Proteomes" id="UP001165080">
    <property type="component" value="Unassembled WGS sequence"/>
</dbReference>
<dbReference type="SUPFAM" id="SSF56112">
    <property type="entry name" value="Protein kinase-like (PK-like)"/>
    <property type="match status" value="1"/>
</dbReference>
<dbReference type="GO" id="GO:0005829">
    <property type="term" value="C:cytosol"/>
    <property type="evidence" value="ECO:0007669"/>
    <property type="project" value="TreeGrafter"/>
</dbReference>
<name>A0A9W6BAJ8_9CHLO</name>
<evidence type="ECO:0000313" key="11">
    <source>
        <dbReference type="Proteomes" id="UP001165080"/>
    </source>
</evidence>
<evidence type="ECO:0000256" key="9">
    <source>
        <dbReference type="SAM" id="MobiDB-lite"/>
    </source>
</evidence>
<keyword evidence="11" id="KW-1185">Reference proteome</keyword>
<dbReference type="GO" id="GO:0005524">
    <property type="term" value="F:ATP binding"/>
    <property type="evidence" value="ECO:0007669"/>
    <property type="project" value="UniProtKB-KW"/>
</dbReference>